<dbReference type="SUPFAM" id="SSF53187">
    <property type="entry name" value="Zn-dependent exopeptidases"/>
    <property type="match status" value="1"/>
</dbReference>
<organism evidence="3 4">
    <name type="scientific">Shinella pollutisoli</name>
    <dbReference type="NCBI Taxonomy" id="2250594"/>
    <lineage>
        <taxon>Bacteria</taxon>
        <taxon>Pseudomonadati</taxon>
        <taxon>Pseudomonadota</taxon>
        <taxon>Alphaproteobacteria</taxon>
        <taxon>Hyphomicrobiales</taxon>
        <taxon>Rhizobiaceae</taxon>
        <taxon>Shinella</taxon>
    </lineage>
</organism>
<evidence type="ECO:0000259" key="2">
    <source>
        <dbReference type="Pfam" id="PF07687"/>
    </source>
</evidence>
<dbReference type="RefSeq" id="WP_257315188.1">
    <property type="nucleotide sequence ID" value="NZ_JANFDG010000010.1"/>
</dbReference>
<dbReference type="InterPro" id="IPR002933">
    <property type="entry name" value="Peptidase_M20"/>
</dbReference>
<sequence>MTVQDTLRNVLPEMVAIRRDLHAHPELGLEEFRTSDLVARHLEGYGYTVTRGLAKTGLVATLANGTSRRAIGIRADMDALPIEEETGLEYASRNPGRMHACGHDGHTTMLLAAAKAIAERRNFDGTVHLIFQPAEENFGGARIMVEEGLFERFPCDAVFALHNEPGLPFGQFALREGPIMAAVDEARITVNGRGGHGAEPQETADPVVAGASIVMALQTIVSRNIHPLDPTVVTVGAFHAGSASNIIPERAEITVGIRSFDPKVRDELEARIRLIAARQAESYGMSATVAYERSYDATINHKAETDLLRDLAVRFAGADKVVDLARPFMGSEDFAYMLKARPGSYFFLGGSRGGNDRSLHHPAYDFNDDLLPIGAAFWTELAEHYLRAA</sequence>
<dbReference type="NCBIfam" id="TIGR01891">
    <property type="entry name" value="amidohydrolases"/>
    <property type="match status" value="1"/>
</dbReference>
<dbReference type="Pfam" id="PF01546">
    <property type="entry name" value="Peptidase_M20"/>
    <property type="match status" value="1"/>
</dbReference>
<dbReference type="InterPro" id="IPR017439">
    <property type="entry name" value="Amidohydrolase"/>
</dbReference>
<dbReference type="PANTHER" id="PTHR11014:SF63">
    <property type="entry name" value="METALLOPEPTIDASE, PUTATIVE (AFU_ORTHOLOGUE AFUA_6G09600)-RELATED"/>
    <property type="match status" value="1"/>
</dbReference>
<name>A0ABV7DJX8_9HYPH</name>
<evidence type="ECO:0000313" key="3">
    <source>
        <dbReference type="EMBL" id="MFC3074811.1"/>
    </source>
</evidence>
<dbReference type="Pfam" id="PF07687">
    <property type="entry name" value="M20_dimer"/>
    <property type="match status" value="1"/>
</dbReference>
<dbReference type="InterPro" id="IPR036264">
    <property type="entry name" value="Bact_exopeptidase_dim_dom"/>
</dbReference>
<dbReference type="InterPro" id="IPR011650">
    <property type="entry name" value="Peptidase_M20_dimer"/>
</dbReference>
<dbReference type="Proteomes" id="UP001595377">
    <property type="component" value="Unassembled WGS sequence"/>
</dbReference>
<dbReference type="Gene3D" id="3.30.70.360">
    <property type="match status" value="1"/>
</dbReference>
<dbReference type="SUPFAM" id="SSF55031">
    <property type="entry name" value="Bacterial exopeptidase dimerisation domain"/>
    <property type="match status" value="1"/>
</dbReference>
<protein>
    <submittedName>
        <fullName evidence="3">M20 aminoacylase family protein</fullName>
    </submittedName>
</protein>
<reference evidence="4" key="1">
    <citation type="journal article" date="2019" name="Int. J. Syst. Evol. Microbiol.">
        <title>The Global Catalogue of Microorganisms (GCM) 10K type strain sequencing project: providing services to taxonomists for standard genome sequencing and annotation.</title>
        <authorList>
            <consortium name="The Broad Institute Genomics Platform"/>
            <consortium name="The Broad Institute Genome Sequencing Center for Infectious Disease"/>
            <person name="Wu L."/>
            <person name="Ma J."/>
        </authorList>
    </citation>
    <scope>NUCLEOTIDE SEQUENCE [LARGE SCALE GENOMIC DNA]</scope>
    <source>
        <strain evidence="4">KCTC 52677</strain>
    </source>
</reference>
<comment type="caution">
    <text evidence="3">The sequence shown here is derived from an EMBL/GenBank/DDBJ whole genome shotgun (WGS) entry which is preliminary data.</text>
</comment>
<feature type="domain" description="Peptidase M20 dimerisation" evidence="2">
    <location>
        <begin position="186"/>
        <end position="282"/>
    </location>
</feature>
<dbReference type="CDD" id="cd05666">
    <property type="entry name" value="M20_Acy1-like"/>
    <property type="match status" value="1"/>
</dbReference>
<keyword evidence="1" id="KW-0378">Hydrolase</keyword>
<keyword evidence="4" id="KW-1185">Reference proteome</keyword>
<evidence type="ECO:0000256" key="1">
    <source>
        <dbReference type="ARBA" id="ARBA00022801"/>
    </source>
</evidence>
<dbReference type="Gene3D" id="3.40.630.10">
    <property type="entry name" value="Zn peptidases"/>
    <property type="match status" value="1"/>
</dbReference>
<dbReference type="PIRSF" id="PIRSF005962">
    <property type="entry name" value="Pept_M20D_amidohydro"/>
    <property type="match status" value="1"/>
</dbReference>
<accession>A0ABV7DJX8</accession>
<dbReference type="PANTHER" id="PTHR11014">
    <property type="entry name" value="PEPTIDASE M20 FAMILY MEMBER"/>
    <property type="match status" value="1"/>
</dbReference>
<dbReference type="EMBL" id="JBHRSP010000026">
    <property type="protein sequence ID" value="MFC3074811.1"/>
    <property type="molecule type" value="Genomic_DNA"/>
</dbReference>
<gene>
    <name evidence="3" type="ORF">ACFOHH_17000</name>
</gene>
<proteinExistence type="predicted"/>
<evidence type="ECO:0000313" key="4">
    <source>
        <dbReference type="Proteomes" id="UP001595377"/>
    </source>
</evidence>